<feature type="domain" description="HTH marR-type" evidence="1">
    <location>
        <begin position="8"/>
        <end position="140"/>
    </location>
</feature>
<dbReference type="Gene3D" id="1.10.10.10">
    <property type="entry name" value="Winged helix-like DNA-binding domain superfamily/Winged helix DNA-binding domain"/>
    <property type="match status" value="1"/>
</dbReference>
<dbReference type="EMBL" id="FXAH01000012">
    <property type="protein sequence ID" value="SMF59961.1"/>
    <property type="molecule type" value="Genomic_DNA"/>
</dbReference>
<dbReference type="PANTHER" id="PTHR33164:SF105">
    <property type="entry name" value="TRANSCRIPTIONAL REPRESSOR PROTEIN-RELATED"/>
    <property type="match status" value="1"/>
</dbReference>
<dbReference type="STRING" id="28094.SAMN06295900_11261"/>
<dbReference type="InterPro" id="IPR000835">
    <property type="entry name" value="HTH_MarR-typ"/>
</dbReference>
<dbReference type="SUPFAM" id="SSF46785">
    <property type="entry name" value="Winged helix' DNA-binding domain"/>
    <property type="match status" value="1"/>
</dbReference>
<dbReference type="PANTHER" id="PTHR33164">
    <property type="entry name" value="TRANSCRIPTIONAL REGULATOR, MARR FAMILY"/>
    <property type="match status" value="1"/>
</dbReference>
<dbReference type="GO" id="GO:0006950">
    <property type="term" value="P:response to stress"/>
    <property type="evidence" value="ECO:0007669"/>
    <property type="project" value="TreeGrafter"/>
</dbReference>
<dbReference type="AlphaFoldDB" id="A0A1X7FXV6"/>
<dbReference type="Pfam" id="PF12802">
    <property type="entry name" value="MarR_2"/>
    <property type="match status" value="1"/>
</dbReference>
<dbReference type="InterPro" id="IPR036390">
    <property type="entry name" value="WH_DNA-bd_sf"/>
</dbReference>
<proteinExistence type="predicted"/>
<name>A0A1X7FXV6_TRICW</name>
<evidence type="ECO:0000313" key="3">
    <source>
        <dbReference type="Proteomes" id="UP000192911"/>
    </source>
</evidence>
<dbReference type="PROSITE" id="PS50995">
    <property type="entry name" value="HTH_MARR_2"/>
    <property type="match status" value="1"/>
</dbReference>
<dbReference type="Proteomes" id="UP000192911">
    <property type="component" value="Unassembled WGS sequence"/>
</dbReference>
<evidence type="ECO:0000313" key="2">
    <source>
        <dbReference type="EMBL" id="SMF59961.1"/>
    </source>
</evidence>
<reference evidence="3" key="1">
    <citation type="submission" date="2017-04" db="EMBL/GenBank/DDBJ databases">
        <authorList>
            <person name="Varghese N."/>
            <person name="Submissions S."/>
        </authorList>
    </citation>
    <scope>NUCLEOTIDE SEQUENCE [LARGE SCALE GENOMIC DNA]</scope>
    <source>
        <strain evidence="3">Ballard 720</strain>
    </source>
</reference>
<dbReference type="GO" id="GO:0003700">
    <property type="term" value="F:DNA-binding transcription factor activity"/>
    <property type="evidence" value="ECO:0007669"/>
    <property type="project" value="InterPro"/>
</dbReference>
<gene>
    <name evidence="2" type="ORF">SAMN06295900_11261</name>
</gene>
<evidence type="ECO:0000259" key="1">
    <source>
        <dbReference type="PROSITE" id="PS50995"/>
    </source>
</evidence>
<dbReference type="InterPro" id="IPR036388">
    <property type="entry name" value="WH-like_DNA-bd_sf"/>
</dbReference>
<keyword evidence="3" id="KW-1185">Reference proteome</keyword>
<dbReference type="InterPro" id="IPR039422">
    <property type="entry name" value="MarR/SlyA-like"/>
</dbReference>
<sequence length="144" mass="15954">MSQGPLRLNCHCGTLRQAARAVTSLYDARLAKHGIRITQFTILMALRGGEKLSTGLLSTLLLLDQTTLSRTLATLQTRKLVSAQTADEDRRMRLWSLTRKGGTLLEACLPDWEEAQKELARRIGKRDIQAFGDEVYAVTEALAG</sequence>
<dbReference type="SMART" id="SM00347">
    <property type="entry name" value="HTH_MARR"/>
    <property type="match status" value="1"/>
</dbReference>
<accession>A0A1X7FXV6</accession>
<protein>
    <submittedName>
        <fullName evidence="2">Transcriptional regulator, MarR family</fullName>
    </submittedName>
</protein>
<organism evidence="2 3">
    <name type="scientific">Trinickia caryophylli</name>
    <name type="common">Paraburkholderia caryophylli</name>
    <dbReference type="NCBI Taxonomy" id="28094"/>
    <lineage>
        <taxon>Bacteria</taxon>
        <taxon>Pseudomonadati</taxon>
        <taxon>Pseudomonadota</taxon>
        <taxon>Betaproteobacteria</taxon>
        <taxon>Burkholderiales</taxon>
        <taxon>Burkholderiaceae</taxon>
        <taxon>Trinickia</taxon>
    </lineage>
</organism>